<evidence type="ECO:0000256" key="3">
    <source>
        <dbReference type="ARBA" id="ARBA00022777"/>
    </source>
</evidence>
<sequence length="131" mass="13863">MVEWVWQLYGMGKLVDAADPRLCGDFDEQQLERLMIAGLWCAHPDYNLRPSIRKVVHVLSSEGSLPVLAPEMPLLTYLAAPVSASASSASTAENKHSQSASHSGSTGSSQVTSSAASSSSSALPHSHLVNT</sequence>
<dbReference type="GO" id="GO:0016301">
    <property type="term" value="F:kinase activity"/>
    <property type="evidence" value="ECO:0007669"/>
    <property type="project" value="UniProtKB-KW"/>
</dbReference>
<reference evidence="6" key="2">
    <citation type="submission" date="2020-03" db="EMBL/GenBank/DDBJ databases">
        <title>Walnut 2.0.</title>
        <authorList>
            <person name="Marrano A."/>
            <person name="Britton M."/>
            <person name="Zimin A.V."/>
            <person name="Zaini P.A."/>
            <person name="Workman R."/>
            <person name="Puiu D."/>
            <person name="Bianco L."/>
            <person name="Allen B.J."/>
            <person name="Troggio M."/>
            <person name="Leslie C.A."/>
            <person name="Timp W."/>
            <person name="Dendekar A."/>
            <person name="Salzberg S.L."/>
            <person name="Neale D.B."/>
        </authorList>
    </citation>
    <scope>NUCLEOTIDE SEQUENCE</scope>
    <source>
        <tissue evidence="6">Leaves</tissue>
    </source>
</reference>
<dbReference type="Proteomes" id="UP000619265">
    <property type="component" value="Unassembled WGS sequence"/>
</dbReference>
<evidence type="ECO:0000256" key="4">
    <source>
        <dbReference type="ARBA" id="ARBA00022840"/>
    </source>
</evidence>
<dbReference type="GO" id="GO:0005524">
    <property type="term" value="F:ATP binding"/>
    <property type="evidence" value="ECO:0007669"/>
    <property type="project" value="UniProtKB-KW"/>
</dbReference>
<evidence type="ECO:0000256" key="1">
    <source>
        <dbReference type="ARBA" id="ARBA00022679"/>
    </source>
</evidence>
<dbReference type="InterPro" id="IPR052059">
    <property type="entry name" value="CR_Ser/Thr_kinase"/>
</dbReference>
<feature type="region of interest" description="Disordered" evidence="5">
    <location>
        <begin position="88"/>
        <end position="131"/>
    </location>
</feature>
<organism evidence="6 7">
    <name type="scientific">Juglans regia</name>
    <name type="common">English walnut</name>
    <dbReference type="NCBI Taxonomy" id="51240"/>
    <lineage>
        <taxon>Eukaryota</taxon>
        <taxon>Viridiplantae</taxon>
        <taxon>Streptophyta</taxon>
        <taxon>Embryophyta</taxon>
        <taxon>Tracheophyta</taxon>
        <taxon>Spermatophyta</taxon>
        <taxon>Magnoliopsida</taxon>
        <taxon>eudicotyledons</taxon>
        <taxon>Gunneridae</taxon>
        <taxon>Pentapetalae</taxon>
        <taxon>rosids</taxon>
        <taxon>fabids</taxon>
        <taxon>Fagales</taxon>
        <taxon>Juglandaceae</taxon>
        <taxon>Juglans</taxon>
    </lineage>
</organism>
<keyword evidence="2" id="KW-0547">Nucleotide-binding</keyword>
<name>A0A833TXC2_JUGRE</name>
<evidence type="ECO:0008006" key="8">
    <source>
        <dbReference type="Google" id="ProtNLM"/>
    </source>
</evidence>
<dbReference type="Gene3D" id="1.10.510.10">
    <property type="entry name" value="Transferase(Phosphotransferase) domain 1"/>
    <property type="match status" value="1"/>
</dbReference>
<accession>A0A833TXC2</accession>
<feature type="non-terminal residue" evidence="6">
    <location>
        <position position="131"/>
    </location>
</feature>
<dbReference type="PANTHER" id="PTHR47973">
    <property type="entry name" value="CYSTEINE-RICH RECEPTOR-LIKE PROTEIN KINASE 3"/>
    <property type="match status" value="1"/>
</dbReference>
<keyword evidence="3" id="KW-0418">Kinase</keyword>
<dbReference type="EMBL" id="LIHL02000013">
    <property type="protein sequence ID" value="KAF5448519.1"/>
    <property type="molecule type" value="Genomic_DNA"/>
</dbReference>
<gene>
    <name evidence="6" type="ORF">F2P56_029045</name>
</gene>
<comment type="caution">
    <text evidence="6">The sequence shown here is derived from an EMBL/GenBank/DDBJ whole genome shotgun (WGS) entry which is preliminary data.</text>
</comment>
<dbReference type="AlphaFoldDB" id="A0A833TXC2"/>
<evidence type="ECO:0000313" key="6">
    <source>
        <dbReference type="EMBL" id="KAF5448519.1"/>
    </source>
</evidence>
<keyword evidence="1" id="KW-0808">Transferase</keyword>
<protein>
    <recommendedName>
        <fullName evidence="8">L-type lectin-domain containing receptor kinase IX.1-like</fullName>
    </recommendedName>
</protein>
<reference evidence="6" key="1">
    <citation type="submission" date="2015-10" db="EMBL/GenBank/DDBJ databases">
        <authorList>
            <person name="Martinez-Garcia P.J."/>
            <person name="Crepeau M.W."/>
            <person name="Puiu D."/>
            <person name="Gonzalez-Ibeas D."/>
            <person name="Whalen J."/>
            <person name="Stevens K."/>
            <person name="Paul R."/>
            <person name="Butterfield T."/>
            <person name="Britton M."/>
            <person name="Reagan R."/>
            <person name="Chakraborty S."/>
            <person name="Walawage S.L."/>
            <person name="Vasquez-Gross H.A."/>
            <person name="Cardeno C."/>
            <person name="Famula R."/>
            <person name="Pratt K."/>
            <person name="Kuruganti S."/>
            <person name="Aradhya M.K."/>
            <person name="Leslie C.A."/>
            <person name="Dandekar A.M."/>
            <person name="Salzberg S.L."/>
            <person name="Wegrzyn J.L."/>
            <person name="Langley C.H."/>
            <person name="Neale D.B."/>
        </authorList>
    </citation>
    <scope>NUCLEOTIDE SEQUENCE</scope>
    <source>
        <tissue evidence="6">Leaves</tissue>
    </source>
</reference>
<evidence type="ECO:0000256" key="5">
    <source>
        <dbReference type="SAM" id="MobiDB-lite"/>
    </source>
</evidence>
<evidence type="ECO:0000256" key="2">
    <source>
        <dbReference type="ARBA" id="ARBA00022741"/>
    </source>
</evidence>
<dbReference type="Gramene" id="Jr13_04450_p2">
    <property type="protein sequence ID" value="cds.Jr13_04450_p2"/>
    <property type="gene ID" value="Jr13_04450"/>
</dbReference>
<evidence type="ECO:0000313" key="7">
    <source>
        <dbReference type="Proteomes" id="UP000619265"/>
    </source>
</evidence>
<proteinExistence type="predicted"/>
<keyword evidence="4" id="KW-0067">ATP-binding</keyword>